<dbReference type="RefSeq" id="WP_180861595.1">
    <property type="nucleotide sequence ID" value="NZ_CAIJDE010000064.1"/>
</dbReference>
<reference evidence="2 3" key="1">
    <citation type="submission" date="2020-06" db="EMBL/GenBank/DDBJ databases">
        <authorList>
            <person name="Criscuolo A."/>
        </authorList>
    </citation>
    <scope>NUCLEOTIDE SEQUENCE [LARGE SCALE GENOMIC DNA]</scope>
    <source>
        <strain evidence="2">PXU-55</strain>
    </source>
</reference>
<comment type="caution">
    <text evidence="2">The sequence shown here is derived from an EMBL/GenBank/DDBJ whole genome shotgun (WGS) entry which is preliminary data.</text>
</comment>
<evidence type="ECO:0000259" key="1">
    <source>
        <dbReference type="Pfam" id="PF00534"/>
    </source>
</evidence>
<dbReference type="PANTHER" id="PTHR12526">
    <property type="entry name" value="GLYCOSYLTRANSFERASE"/>
    <property type="match status" value="1"/>
</dbReference>
<dbReference type="GO" id="GO:0016757">
    <property type="term" value="F:glycosyltransferase activity"/>
    <property type="evidence" value="ECO:0007669"/>
    <property type="project" value="InterPro"/>
</dbReference>
<proteinExistence type="predicted"/>
<accession>A0A9N8J633</accession>
<dbReference type="AlphaFoldDB" id="A0A9N8J633"/>
<dbReference type="Proteomes" id="UP000533639">
    <property type="component" value="Unassembled WGS sequence"/>
</dbReference>
<dbReference type="InterPro" id="IPR001296">
    <property type="entry name" value="Glyco_trans_1"/>
</dbReference>
<evidence type="ECO:0000313" key="3">
    <source>
        <dbReference type="Proteomes" id="UP000533639"/>
    </source>
</evidence>
<gene>
    <name evidence="2" type="ORF">FLAPXU55_04581</name>
</gene>
<organism evidence="2 3">
    <name type="scientific">Flavobacterium panici</name>
    <dbReference type="NCBI Taxonomy" id="2654843"/>
    <lineage>
        <taxon>Bacteria</taxon>
        <taxon>Pseudomonadati</taxon>
        <taxon>Bacteroidota</taxon>
        <taxon>Flavobacteriia</taxon>
        <taxon>Flavobacteriales</taxon>
        <taxon>Flavobacteriaceae</taxon>
        <taxon>Flavobacterium</taxon>
    </lineage>
</organism>
<sequence length="357" mass="41118">MKLLYIVPNIKNAGGVARVLSIKANYFIEHFGYEVHILSQNEDENSPFYDFNSKIFFHNMILEGNVFHFLNSYKKQLNQKITAIKPDVILVADNGLKAFILPLIVKTKIPIVLEIHSSKFIEEQSIKTNIFSKLKYRFKDFGAKKYTIVVALSRENLKHWHINNAVIIPNPSWIKTENFAALKNKRVIAVARNSYEKGLDRLLLIWKKVSQKFPDWTLDIYTDEVDSLNNIVIDLGLTSTMNIFSFVKNIKEKYLESSILVMTSRFEAFPMVLIEAMSLGLPSVSYDCPSGPRSIIADNENGFLIPDGNVDLFVEKLSVLMENEELRMKFGAASKEKMKEYQLDLVMKQWKTLLENF</sequence>
<protein>
    <submittedName>
        <fullName evidence="2">Glycosyltransferase family 4 protein</fullName>
    </submittedName>
</protein>
<dbReference type="PANTHER" id="PTHR12526:SF630">
    <property type="entry name" value="GLYCOSYLTRANSFERASE"/>
    <property type="match status" value="1"/>
</dbReference>
<evidence type="ECO:0000313" key="2">
    <source>
        <dbReference type="EMBL" id="CAC9976853.1"/>
    </source>
</evidence>
<dbReference type="SUPFAM" id="SSF53756">
    <property type="entry name" value="UDP-Glycosyltransferase/glycogen phosphorylase"/>
    <property type="match status" value="1"/>
</dbReference>
<dbReference type="EMBL" id="CAIJDE010000064">
    <property type="protein sequence ID" value="CAC9976853.1"/>
    <property type="molecule type" value="Genomic_DNA"/>
</dbReference>
<keyword evidence="3" id="KW-1185">Reference proteome</keyword>
<dbReference type="Pfam" id="PF00534">
    <property type="entry name" value="Glycos_transf_1"/>
    <property type="match status" value="1"/>
</dbReference>
<dbReference type="Gene3D" id="3.40.50.2000">
    <property type="entry name" value="Glycogen Phosphorylase B"/>
    <property type="match status" value="2"/>
</dbReference>
<name>A0A9N8J633_9FLAO</name>
<dbReference type="CDD" id="cd03820">
    <property type="entry name" value="GT4_AmsD-like"/>
    <property type="match status" value="1"/>
</dbReference>
<feature type="domain" description="Glycosyl transferase family 1" evidence="1">
    <location>
        <begin position="179"/>
        <end position="336"/>
    </location>
</feature>